<reference evidence="2 3" key="1">
    <citation type="journal article" date="2018" name="Evol. Lett.">
        <title>Horizontal gene cluster transfer increased hallucinogenic mushroom diversity.</title>
        <authorList>
            <person name="Reynolds H.T."/>
            <person name="Vijayakumar V."/>
            <person name="Gluck-Thaler E."/>
            <person name="Korotkin H.B."/>
            <person name="Matheny P.B."/>
            <person name="Slot J.C."/>
        </authorList>
    </citation>
    <scope>NUCLEOTIDE SEQUENCE [LARGE SCALE GENOMIC DNA]</scope>
    <source>
        <strain evidence="2 3">2629</strain>
    </source>
</reference>
<name>A0A409YYX4_9AGAR</name>
<feature type="compositionally biased region" description="Basic and acidic residues" evidence="1">
    <location>
        <begin position="343"/>
        <end position="358"/>
    </location>
</feature>
<dbReference type="OrthoDB" id="2104739at2759"/>
<feature type="region of interest" description="Disordered" evidence="1">
    <location>
        <begin position="343"/>
        <end position="365"/>
    </location>
</feature>
<proteinExistence type="predicted"/>
<accession>A0A409YYX4</accession>
<sequence length="365" mass="42082">MSDLPPSSSTRLIYNSNHPKPLLPHTHRFVDSACEEAYMKCAEYERSCTGGDGDGDDETSQSLIRMLAYLISETIHEDAQRYISKQIHNYSKVEGGLLKLAHIYAEHVVGRFVLNEDISSLPTCEEAACDDDPDFATSEILQRIISQEYKCPLTNVTDVHYISRMREARIQRGEKIDVQSEGLAGHLRCVHIMPEFQQSDLSLVVDENPPNGPPLTLKELWRRYFLTDPMRFVYTERTRVYHSTANTIALESDTAALFNLMDIWLDRNTNPETYRTNWAFDVALDVARLTHRERHRYPVQVVFETMIIPGGIHLQIHACMARVLAWSGVKGYLERVKCEEEEERWRREAEEEMDERRARAGGYRG</sequence>
<protein>
    <submittedName>
        <fullName evidence="2">Uncharacterized protein</fullName>
    </submittedName>
</protein>
<evidence type="ECO:0000313" key="2">
    <source>
        <dbReference type="EMBL" id="PPR08216.1"/>
    </source>
</evidence>
<organism evidence="2 3">
    <name type="scientific">Panaeolus cyanescens</name>
    <dbReference type="NCBI Taxonomy" id="181874"/>
    <lineage>
        <taxon>Eukaryota</taxon>
        <taxon>Fungi</taxon>
        <taxon>Dikarya</taxon>
        <taxon>Basidiomycota</taxon>
        <taxon>Agaricomycotina</taxon>
        <taxon>Agaricomycetes</taxon>
        <taxon>Agaricomycetidae</taxon>
        <taxon>Agaricales</taxon>
        <taxon>Agaricineae</taxon>
        <taxon>Galeropsidaceae</taxon>
        <taxon>Panaeolus</taxon>
    </lineage>
</organism>
<comment type="caution">
    <text evidence="2">The sequence shown here is derived from an EMBL/GenBank/DDBJ whole genome shotgun (WGS) entry which is preliminary data.</text>
</comment>
<gene>
    <name evidence="2" type="ORF">CVT24_001231</name>
</gene>
<dbReference type="Proteomes" id="UP000284842">
    <property type="component" value="Unassembled WGS sequence"/>
</dbReference>
<keyword evidence="3" id="KW-1185">Reference proteome</keyword>
<dbReference type="AlphaFoldDB" id="A0A409YYX4"/>
<dbReference type="EMBL" id="NHTK01000069">
    <property type="protein sequence ID" value="PPR08216.1"/>
    <property type="molecule type" value="Genomic_DNA"/>
</dbReference>
<dbReference type="InParanoid" id="A0A409YYX4"/>
<evidence type="ECO:0000313" key="3">
    <source>
        <dbReference type="Proteomes" id="UP000284842"/>
    </source>
</evidence>
<evidence type="ECO:0000256" key="1">
    <source>
        <dbReference type="SAM" id="MobiDB-lite"/>
    </source>
</evidence>